<proteinExistence type="predicted"/>
<organism evidence="4 5">
    <name type="scientific">Tepidibacillus decaturensis</name>
    <dbReference type="NCBI Taxonomy" id="1413211"/>
    <lineage>
        <taxon>Bacteria</taxon>
        <taxon>Bacillati</taxon>
        <taxon>Bacillota</taxon>
        <taxon>Bacilli</taxon>
        <taxon>Bacillales</taxon>
        <taxon>Bacillaceae</taxon>
        <taxon>Tepidibacillus</taxon>
    </lineage>
</organism>
<dbReference type="SUPFAM" id="SSF55383">
    <property type="entry name" value="Copper amine oxidase, domain N"/>
    <property type="match status" value="1"/>
</dbReference>
<evidence type="ECO:0000313" key="5">
    <source>
        <dbReference type="Proteomes" id="UP000070352"/>
    </source>
</evidence>
<dbReference type="OrthoDB" id="9769314at2"/>
<keyword evidence="5" id="KW-1185">Reference proteome</keyword>
<dbReference type="EMBL" id="LSKU01000001">
    <property type="protein sequence ID" value="KXG44503.1"/>
    <property type="molecule type" value="Genomic_DNA"/>
</dbReference>
<dbReference type="AlphaFoldDB" id="A0A135L6R0"/>
<feature type="coiled-coil region" evidence="1">
    <location>
        <begin position="168"/>
        <end position="209"/>
    </location>
</feature>
<dbReference type="InterPro" id="IPR036582">
    <property type="entry name" value="Mao_N_sf"/>
</dbReference>
<gene>
    <name evidence="4" type="ORF">U473_11115</name>
</gene>
<comment type="caution">
    <text evidence="4">The sequence shown here is derived from an EMBL/GenBank/DDBJ whole genome shotgun (WGS) entry which is preliminary data.</text>
</comment>
<accession>A0A135L6R0</accession>
<evidence type="ECO:0000256" key="1">
    <source>
        <dbReference type="SAM" id="Coils"/>
    </source>
</evidence>
<feature type="compositionally biased region" description="Low complexity" evidence="2">
    <location>
        <begin position="33"/>
        <end position="57"/>
    </location>
</feature>
<feature type="region of interest" description="Disordered" evidence="2">
    <location>
        <begin position="383"/>
        <end position="403"/>
    </location>
</feature>
<evidence type="ECO:0000313" key="4">
    <source>
        <dbReference type="EMBL" id="KXG44503.1"/>
    </source>
</evidence>
<protein>
    <recommendedName>
        <fullName evidence="3">Copper amine oxidase-like N-terminal domain-containing protein</fullName>
    </recommendedName>
</protein>
<dbReference type="STRING" id="1413211.U473_11115"/>
<dbReference type="InterPro" id="IPR012854">
    <property type="entry name" value="Cu_amine_oxidase-like_N"/>
</dbReference>
<sequence>MMEKKIILPILLTLTLVLTPFIGGIVSAEETNTTNTTQDTTINTDTSSDSTSSTLNDGQDVSDDADLEENEDEEEDDEAIEEDVDEDENGDNENGKDKQMKKLQKDIKKLEHEMEKALKKVNEKAKEQMQRKVEELKQNMEEKWLPLLEELSNQENTEQSIQATYEYVQSLLNQNELTEEEQKDAQELMENLEEELKGELEGLEEVEGLEDIELPTSKIEAYKQLMEMYKLMDKDQDALEAQEQILGFTKGSKDEAKKLIELYKETNKKELKAFVNGKQPQFDVPPQLVNGNTLVPFRAIAEALGAEVSYDPETRTITVKQGDVSVSFVLNQKQAKVNGQIIQLQVPATTVNGNTVVPLRFISESLGADVEYDSDTQLIFVDNQDQVTTEPSTETTTETQPVQ</sequence>
<dbReference type="Pfam" id="PF07833">
    <property type="entry name" value="Cu_amine_oxidN1"/>
    <property type="match status" value="1"/>
</dbReference>
<reference evidence="4 5" key="1">
    <citation type="submission" date="2016-02" db="EMBL/GenBank/DDBJ databases">
        <title>Draft Genome for Tepidibacillus decaturensis nov. sp. Strain Z9, an Anaerobic, Moderately Thermophilic and Heterotrophic Bacterium from Deep Subsurface of the Illinois Basin, USA.</title>
        <authorList>
            <person name="Dong Y."/>
            <person name="Chang J.Y."/>
            <person name="Sanford R."/>
            <person name="Fouke B.W."/>
        </authorList>
    </citation>
    <scope>NUCLEOTIDE SEQUENCE [LARGE SCALE GENOMIC DNA]</scope>
    <source>
        <strain evidence="4 5">Z9</strain>
    </source>
</reference>
<feature type="compositionally biased region" description="Low complexity" evidence="2">
    <location>
        <begin position="388"/>
        <end position="403"/>
    </location>
</feature>
<dbReference type="Gene3D" id="3.30.457.10">
    <property type="entry name" value="Copper amine oxidase-like, N-terminal domain"/>
    <property type="match status" value="1"/>
</dbReference>
<feature type="compositionally biased region" description="Acidic residues" evidence="2">
    <location>
        <begin position="60"/>
        <end position="91"/>
    </location>
</feature>
<evidence type="ECO:0000256" key="2">
    <source>
        <dbReference type="SAM" id="MobiDB-lite"/>
    </source>
</evidence>
<feature type="compositionally biased region" description="Basic and acidic residues" evidence="2">
    <location>
        <begin position="93"/>
        <end position="104"/>
    </location>
</feature>
<feature type="domain" description="Copper amine oxidase-like N-terminal" evidence="3">
    <location>
        <begin position="274"/>
        <end position="380"/>
    </location>
</feature>
<name>A0A135L6R0_9BACI</name>
<dbReference type="Proteomes" id="UP000070352">
    <property type="component" value="Unassembled WGS sequence"/>
</dbReference>
<evidence type="ECO:0000259" key="3">
    <source>
        <dbReference type="Pfam" id="PF07833"/>
    </source>
</evidence>
<dbReference type="RefSeq" id="WP_068726314.1">
    <property type="nucleotide sequence ID" value="NZ_LSKU01000001.1"/>
</dbReference>
<keyword evidence="1" id="KW-0175">Coiled coil</keyword>
<feature type="region of interest" description="Disordered" evidence="2">
    <location>
        <begin position="33"/>
        <end position="104"/>
    </location>
</feature>